<dbReference type="Proteomes" id="UP000626109">
    <property type="component" value="Unassembled WGS sequence"/>
</dbReference>
<feature type="signal peptide" evidence="1">
    <location>
        <begin position="1"/>
        <end position="17"/>
    </location>
</feature>
<accession>A0A813KFB2</accession>
<dbReference type="AlphaFoldDB" id="A0A813KFB2"/>
<gene>
    <name evidence="2" type="ORF">PGLA2088_LOCUS32314</name>
</gene>
<proteinExistence type="predicted"/>
<feature type="chain" id="PRO_5032551096" description="Secreted protein" evidence="1">
    <location>
        <begin position="18"/>
        <end position="112"/>
    </location>
</feature>
<evidence type="ECO:0008006" key="4">
    <source>
        <dbReference type="Google" id="ProtNLM"/>
    </source>
</evidence>
<reference evidence="2" key="1">
    <citation type="submission" date="2021-02" db="EMBL/GenBank/DDBJ databases">
        <authorList>
            <person name="Dougan E. K."/>
            <person name="Rhodes N."/>
            <person name="Thang M."/>
            <person name="Chan C."/>
        </authorList>
    </citation>
    <scope>NUCLEOTIDE SEQUENCE</scope>
</reference>
<sequence>MLFWFCCCLLFVQFLYCSFLRVAPRFGRHTYTSCIESVRTGLTTTTITTTIATATTTATTTPTTTTTELRNVNRPAWHCLLAEAVTPDGLSSSSGQLDIYLLGIIGSRIRTS</sequence>
<dbReference type="EMBL" id="CAJNNW010030012">
    <property type="protein sequence ID" value="CAE8702114.1"/>
    <property type="molecule type" value="Genomic_DNA"/>
</dbReference>
<name>A0A813KFB2_POLGL</name>
<evidence type="ECO:0000256" key="1">
    <source>
        <dbReference type="SAM" id="SignalP"/>
    </source>
</evidence>
<keyword evidence="1" id="KW-0732">Signal</keyword>
<evidence type="ECO:0000313" key="2">
    <source>
        <dbReference type="EMBL" id="CAE8702114.1"/>
    </source>
</evidence>
<evidence type="ECO:0000313" key="3">
    <source>
        <dbReference type="Proteomes" id="UP000626109"/>
    </source>
</evidence>
<protein>
    <recommendedName>
        <fullName evidence="4">Secreted protein</fullName>
    </recommendedName>
</protein>
<comment type="caution">
    <text evidence="2">The sequence shown here is derived from an EMBL/GenBank/DDBJ whole genome shotgun (WGS) entry which is preliminary data.</text>
</comment>
<organism evidence="2 3">
    <name type="scientific">Polarella glacialis</name>
    <name type="common">Dinoflagellate</name>
    <dbReference type="NCBI Taxonomy" id="89957"/>
    <lineage>
        <taxon>Eukaryota</taxon>
        <taxon>Sar</taxon>
        <taxon>Alveolata</taxon>
        <taxon>Dinophyceae</taxon>
        <taxon>Suessiales</taxon>
        <taxon>Suessiaceae</taxon>
        <taxon>Polarella</taxon>
    </lineage>
</organism>